<dbReference type="GO" id="GO:0071555">
    <property type="term" value="P:cell wall organization"/>
    <property type="evidence" value="ECO:0007669"/>
    <property type="project" value="UniProtKB-KW"/>
</dbReference>
<dbReference type="PANTHER" id="PTHR43692:SF1">
    <property type="entry name" value="UDP-N-ACETYLMURAMOYLALANINE--D-GLUTAMATE LIGASE"/>
    <property type="match status" value="1"/>
</dbReference>
<dbReference type="GO" id="GO:0005737">
    <property type="term" value="C:cytoplasm"/>
    <property type="evidence" value="ECO:0007669"/>
    <property type="project" value="UniProtKB-SubCell"/>
</dbReference>
<dbReference type="Gene3D" id="3.40.50.720">
    <property type="entry name" value="NAD(P)-binding Rossmann-like Domain"/>
    <property type="match status" value="1"/>
</dbReference>
<dbReference type="SUPFAM" id="SSF53244">
    <property type="entry name" value="MurD-like peptide ligases, peptide-binding domain"/>
    <property type="match status" value="1"/>
</dbReference>
<dbReference type="Gene3D" id="3.90.190.20">
    <property type="entry name" value="Mur ligase, C-terminal domain"/>
    <property type="match status" value="1"/>
</dbReference>
<dbReference type="InterPro" id="IPR004101">
    <property type="entry name" value="Mur_ligase_C"/>
</dbReference>
<sequence length="432" mass="48472">MAAMSQYLLLGLGKSNMAVANDLIEQNLTFDVFLEKGSVPESILESNAKVFAVIEDIPLDSYQYIVKSPGIPFSHPIVEICEEKGLTITNEIGYALKYKAQPLIAITGTNGKTTSTSLIEHILNQNSQRASAVGNIGNSFLKEAKEQRKVLVTELSSFQLRDLKDFNPDVSIWLNLFSAHLDYHKTFEDYHNSKQNIFINQDPNHLFIFNEDDLHIKKASELKKGRKKSFSLKNEQAAAYFNGEHLWIEGEKWLHKNELGIKGVHNIQNAMASVLAALEYSTKEEVISGLKSFNGVEHRLEKVIENELLKVYNDSKSTNTTAVKAALSAFEEPVVLMMGGLDRGNGYEDLANEWSKVKTVICFGQSGPIIYRDAKDYTEAILEEDLDKAIQIAKERVADGGVLLFSPGCASWDQFSNFEERGRYFKEKVLSK</sequence>
<dbReference type="GO" id="GO:0005524">
    <property type="term" value="F:ATP binding"/>
    <property type="evidence" value="ECO:0007669"/>
    <property type="project" value="UniProtKB-UniRule"/>
</dbReference>
<dbReference type="InterPro" id="IPR018109">
    <property type="entry name" value="Folylpolyglutamate_synth_CS"/>
</dbReference>
<evidence type="ECO:0000256" key="16">
    <source>
        <dbReference type="ARBA" id="ARBA00030398"/>
    </source>
</evidence>
<evidence type="ECO:0000313" key="23">
    <source>
        <dbReference type="EMBL" id="QJX80728.1"/>
    </source>
</evidence>
<comment type="subcellular location">
    <subcellularLocation>
        <location evidence="2 19 20">Cytoplasm</location>
    </subcellularLocation>
</comment>
<keyword evidence="8 19" id="KW-0436">Ligase</keyword>
<evidence type="ECO:0000256" key="19">
    <source>
        <dbReference type="HAMAP-Rule" id="MF_00639"/>
    </source>
</evidence>
<dbReference type="GO" id="GO:0008764">
    <property type="term" value="F:UDP-N-acetylmuramoylalanine-D-glutamate ligase activity"/>
    <property type="evidence" value="ECO:0007669"/>
    <property type="project" value="UniProtKB-UniRule"/>
</dbReference>
<evidence type="ECO:0000256" key="7">
    <source>
        <dbReference type="ARBA" id="ARBA00022490"/>
    </source>
</evidence>
<keyword evidence="11 19" id="KW-0067">ATP-binding</keyword>
<organism evidence="23 24">
    <name type="scientific">Priestia megaterium</name>
    <name type="common">Bacillus megaterium</name>
    <dbReference type="NCBI Taxonomy" id="1404"/>
    <lineage>
        <taxon>Bacteria</taxon>
        <taxon>Bacillati</taxon>
        <taxon>Bacillota</taxon>
        <taxon>Bacilli</taxon>
        <taxon>Bacillales</taxon>
        <taxon>Bacillaceae</taxon>
        <taxon>Priestia</taxon>
    </lineage>
</organism>
<dbReference type="Proteomes" id="UP000501076">
    <property type="component" value="Plasmid pFDU301A"/>
</dbReference>
<feature type="binding site" evidence="19">
    <location>
        <begin position="108"/>
        <end position="114"/>
    </location>
    <ligand>
        <name>ATP</name>
        <dbReference type="ChEBI" id="CHEBI:30616"/>
    </ligand>
</feature>
<dbReference type="InterPro" id="IPR036565">
    <property type="entry name" value="Mur-like_cat_sf"/>
</dbReference>
<dbReference type="HAMAP" id="MF_00639">
    <property type="entry name" value="MurD"/>
    <property type="match status" value="1"/>
</dbReference>
<evidence type="ECO:0000256" key="15">
    <source>
        <dbReference type="ARBA" id="ARBA00023316"/>
    </source>
</evidence>
<dbReference type="Pfam" id="PF02875">
    <property type="entry name" value="Mur_ligase_C"/>
    <property type="match status" value="1"/>
</dbReference>
<reference evidence="23 24" key="1">
    <citation type="submission" date="2019-10" db="EMBL/GenBank/DDBJ databases">
        <title>Complete genome sequences for adaption low water activity.</title>
        <authorList>
            <person name="Zhao L."/>
            <person name="Zhong J."/>
        </authorList>
    </citation>
    <scope>NUCLEOTIDE SEQUENCE [LARGE SCALE GENOMIC DNA]</scope>
    <source>
        <strain evidence="23 24">FDU301</strain>
        <plasmid evidence="24">pfdu301a</plasmid>
    </source>
</reference>
<evidence type="ECO:0000256" key="20">
    <source>
        <dbReference type="RuleBase" id="RU003664"/>
    </source>
</evidence>
<evidence type="ECO:0000256" key="12">
    <source>
        <dbReference type="ARBA" id="ARBA00022960"/>
    </source>
</evidence>
<dbReference type="Pfam" id="PF08245">
    <property type="entry name" value="Mur_ligase_M"/>
    <property type="match status" value="1"/>
</dbReference>
<accession>A0A6M6E8H8</accession>
<comment type="function">
    <text evidence="1 19 20">Cell wall formation. Catalyzes the addition of glutamate to the nucleotide precursor UDP-N-acetylmuramoyl-L-alanine (UMA).</text>
</comment>
<dbReference type="InterPro" id="IPR005762">
    <property type="entry name" value="MurD"/>
</dbReference>
<keyword evidence="23" id="KW-0614">Plasmid</keyword>
<dbReference type="InterPro" id="IPR013221">
    <property type="entry name" value="Mur_ligase_cen"/>
</dbReference>
<evidence type="ECO:0000256" key="2">
    <source>
        <dbReference type="ARBA" id="ARBA00004496"/>
    </source>
</evidence>
<keyword evidence="13 19" id="KW-0573">Peptidoglycan synthesis</keyword>
<evidence type="ECO:0000256" key="18">
    <source>
        <dbReference type="ARBA" id="ARBA00047632"/>
    </source>
</evidence>
<dbReference type="Gene3D" id="3.40.1190.10">
    <property type="entry name" value="Mur-like, catalytic domain"/>
    <property type="match status" value="1"/>
</dbReference>
<dbReference type="PROSITE" id="PS01011">
    <property type="entry name" value="FOLYLPOLYGLU_SYNT_1"/>
    <property type="match status" value="1"/>
</dbReference>
<evidence type="ECO:0000256" key="10">
    <source>
        <dbReference type="ARBA" id="ARBA00022741"/>
    </source>
</evidence>
<dbReference type="EC" id="6.3.2.9" evidence="5 19"/>
<evidence type="ECO:0000259" key="21">
    <source>
        <dbReference type="Pfam" id="PF02875"/>
    </source>
</evidence>
<dbReference type="SUPFAM" id="SSF53623">
    <property type="entry name" value="MurD-like peptide ligases, catalytic domain"/>
    <property type="match status" value="1"/>
</dbReference>
<evidence type="ECO:0000256" key="11">
    <source>
        <dbReference type="ARBA" id="ARBA00022840"/>
    </source>
</evidence>
<dbReference type="EMBL" id="CP045273">
    <property type="protein sequence ID" value="QJX80728.1"/>
    <property type="molecule type" value="Genomic_DNA"/>
</dbReference>
<comment type="catalytic activity">
    <reaction evidence="18 19 20">
        <text>UDP-N-acetyl-alpha-D-muramoyl-L-alanine + D-glutamate + ATP = UDP-N-acetyl-alpha-D-muramoyl-L-alanyl-D-glutamate + ADP + phosphate + H(+)</text>
        <dbReference type="Rhea" id="RHEA:16429"/>
        <dbReference type="ChEBI" id="CHEBI:15378"/>
        <dbReference type="ChEBI" id="CHEBI:29986"/>
        <dbReference type="ChEBI" id="CHEBI:30616"/>
        <dbReference type="ChEBI" id="CHEBI:43474"/>
        <dbReference type="ChEBI" id="CHEBI:83898"/>
        <dbReference type="ChEBI" id="CHEBI:83900"/>
        <dbReference type="ChEBI" id="CHEBI:456216"/>
        <dbReference type="EC" id="6.3.2.9"/>
    </reaction>
</comment>
<evidence type="ECO:0000313" key="24">
    <source>
        <dbReference type="Proteomes" id="UP000501076"/>
    </source>
</evidence>
<name>A0A6M6E8H8_PRIMG</name>
<keyword evidence="7 19" id="KW-0963">Cytoplasm</keyword>
<evidence type="ECO:0000256" key="1">
    <source>
        <dbReference type="ARBA" id="ARBA00002734"/>
    </source>
</evidence>
<keyword evidence="15 19" id="KW-0961">Cell wall biogenesis/degradation</keyword>
<dbReference type="GO" id="GO:0004326">
    <property type="term" value="F:tetrahydrofolylpolyglutamate synthase activity"/>
    <property type="evidence" value="ECO:0007669"/>
    <property type="project" value="InterPro"/>
</dbReference>
<evidence type="ECO:0000256" key="13">
    <source>
        <dbReference type="ARBA" id="ARBA00022984"/>
    </source>
</evidence>
<comment type="pathway">
    <text evidence="3 19 20">Cell wall biogenesis; peptidoglycan biosynthesis.</text>
</comment>
<evidence type="ECO:0000256" key="17">
    <source>
        <dbReference type="ARBA" id="ARBA00032324"/>
    </source>
</evidence>
<comment type="similarity">
    <text evidence="4 19">Belongs to the MurCDEF family.</text>
</comment>
<dbReference type="GO" id="GO:0051301">
    <property type="term" value="P:cell division"/>
    <property type="evidence" value="ECO:0007669"/>
    <property type="project" value="UniProtKB-KW"/>
</dbReference>
<proteinExistence type="inferred from homology"/>
<evidence type="ECO:0000256" key="9">
    <source>
        <dbReference type="ARBA" id="ARBA00022618"/>
    </source>
</evidence>
<evidence type="ECO:0000256" key="5">
    <source>
        <dbReference type="ARBA" id="ARBA00012212"/>
    </source>
</evidence>
<dbReference type="GO" id="GO:0009252">
    <property type="term" value="P:peptidoglycan biosynthetic process"/>
    <property type="evidence" value="ECO:0007669"/>
    <property type="project" value="UniProtKB-UniRule"/>
</dbReference>
<evidence type="ECO:0000256" key="8">
    <source>
        <dbReference type="ARBA" id="ARBA00022598"/>
    </source>
</evidence>
<dbReference type="SUPFAM" id="SSF51984">
    <property type="entry name" value="MurCD N-terminal domain"/>
    <property type="match status" value="1"/>
</dbReference>
<keyword evidence="9 19" id="KW-0132">Cell division</keyword>
<evidence type="ECO:0000256" key="14">
    <source>
        <dbReference type="ARBA" id="ARBA00023306"/>
    </source>
</evidence>
<keyword evidence="14 19" id="KW-0131">Cell cycle</keyword>
<evidence type="ECO:0000259" key="22">
    <source>
        <dbReference type="Pfam" id="PF08245"/>
    </source>
</evidence>
<geneLocation type="plasmid" evidence="24">
    <name>pfdu301a</name>
</geneLocation>
<evidence type="ECO:0000256" key="6">
    <source>
        <dbReference type="ARBA" id="ARBA00015655"/>
    </source>
</evidence>
<dbReference type="InterPro" id="IPR036615">
    <property type="entry name" value="Mur_ligase_C_dom_sf"/>
</dbReference>
<dbReference type="NCBIfam" id="TIGR01087">
    <property type="entry name" value="murD"/>
    <property type="match status" value="1"/>
</dbReference>
<evidence type="ECO:0000256" key="4">
    <source>
        <dbReference type="ARBA" id="ARBA00010416"/>
    </source>
</evidence>
<protein>
    <recommendedName>
        <fullName evidence="6 19">UDP-N-acetylmuramoylalanine--D-glutamate ligase</fullName>
        <ecNumber evidence="5 19">6.3.2.9</ecNumber>
    </recommendedName>
    <alternativeName>
        <fullName evidence="17 19">D-glutamic acid-adding enzyme</fullName>
    </alternativeName>
    <alternativeName>
        <fullName evidence="16 19">UDP-N-acetylmuramoyl-L-alanyl-D-glutamate synthetase</fullName>
    </alternativeName>
</protein>
<feature type="domain" description="Mur ligase C-terminal" evidence="21">
    <location>
        <begin position="298"/>
        <end position="407"/>
    </location>
</feature>
<dbReference type="UniPathway" id="UPA00219"/>
<evidence type="ECO:0000256" key="3">
    <source>
        <dbReference type="ARBA" id="ARBA00004752"/>
    </source>
</evidence>
<keyword evidence="10 19" id="KW-0547">Nucleotide-binding</keyword>
<feature type="domain" description="Mur ligase central" evidence="22">
    <location>
        <begin position="106"/>
        <end position="277"/>
    </location>
</feature>
<dbReference type="GO" id="GO:0008360">
    <property type="term" value="P:regulation of cell shape"/>
    <property type="evidence" value="ECO:0007669"/>
    <property type="project" value="UniProtKB-KW"/>
</dbReference>
<keyword evidence="12 19" id="KW-0133">Cell shape</keyword>
<dbReference type="PANTHER" id="PTHR43692">
    <property type="entry name" value="UDP-N-ACETYLMURAMOYLALANINE--D-GLUTAMATE LIGASE"/>
    <property type="match status" value="1"/>
</dbReference>
<dbReference type="AlphaFoldDB" id="A0A6M6E8H8"/>
<gene>
    <name evidence="19 23" type="primary">murD</name>
    <name evidence="23" type="ORF">FDZ14_32065</name>
</gene>